<dbReference type="Pfam" id="PF13177">
    <property type="entry name" value="DNA_pol3_delta2"/>
    <property type="match status" value="1"/>
</dbReference>
<proteinExistence type="inferred from homology"/>
<dbReference type="PANTHER" id="PTHR11669">
    <property type="entry name" value="REPLICATION FACTOR C / DNA POLYMERASE III GAMMA-TAU SUBUNIT"/>
    <property type="match status" value="1"/>
</dbReference>
<evidence type="ECO:0000256" key="7">
    <source>
        <dbReference type="ARBA" id="ARBA00022932"/>
    </source>
</evidence>
<keyword evidence="7 9" id="KW-0239">DNA-directed DNA polymerase</keyword>
<evidence type="ECO:0000256" key="6">
    <source>
        <dbReference type="ARBA" id="ARBA00022840"/>
    </source>
</evidence>
<keyword evidence="3" id="KW-0479">Metal-binding</keyword>
<comment type="function">
    <text evidence="9">DNA polymerase III is a complex, multichain enzyme responsible for most of the replicative synthesis in bacteria. This DNA polymerase also exhibits 3' to 5' exonuclease activity.</text>
</comment>
<dbReference type="InterPro" id="IPR045085">
    <property type="entry name" value="HLD_clamp_pol_III_gamma_tau"/>
</dbReference>
<dbReference type="EMBL" id="CP115149">
    <property type="protein sequence ID" value="WBL35989.1"/>
    <property type="molecule type" value="Genomic_DNA"/>
</dbReference>
<organism evidence="12 13">
    <name type="scientific">Tepidiforma flava</name>
    <dbReference type="NCBI Taxonomy" id="3004094"/>
    <lineage>
        <taxon>Bacteria</taxon>
        <taxon>Bacillati</taxon>
        <taxon>Chloroflexota</taxon>
        <taxon>Tepidiformia</taxon>
        <taxon>Tepidiformales</taxon>
        <taxon>Tepidiformaceae</taxon>
        <taxon>Tepidiforma</taxon>
    </lineage>
</organism>
<evidence type="ECO:0000256" key="4">
    <source>
        <dbReference type="ARBA" id="ARBA00022741"/>
    </source>
</evidence>
<evidence type="ECO:0000256" key="1">
    <source>
        <dbReference type="ARBA" id="ARBA00006360"/>
    </source>
</evidence>
<evidence type="ECO:0000313" key="13">
    <source>
        <dbReference type="Proteomes" id="UP001212803"/>
    </source>
</evidence>
<evidence type="ECO:0000256" key="9">
    <source>
        <dbReference type="RuleBase" id="RU364063"/>
    </source>
</evidence>
<dbReference type="CDD" id="cd00009">
    <property type="entry name" value="AAA"/>
    <property type="match status" value="1"/>
</dbReference>
<dbReference type="Pfam" id="PF12169">
    <property type="entry name" value="DNA_pol3_gamma3"/>
    <property type="match status" value="1"/>
</dbReference>
<evidence type="ECO:0000256" key="2">
    <source>
        <dbReference type="ARBA" id="ARBA00022705"/>
    </source>
</evidence>
<feature type="compositionally biased region" description="Low complexity" evidence="10">
    <location>
        <begin position="359"/>
        <end position="369"/>
    </location>
</feature>
<evidence type="ECO:0000256" key="5">
    <source>
        <dbReference type="ARBA" id="ARBA00022833"/>
    </source>
</evidence>
<keyword evidence="13" id="KW-1185">Reference proteome</keyword>
<dbReference type="NCBIfam" id="NF004046">
    <property type="entry name" value="PRK05563.1"/>
    <property type="match status" value="1"/>
</dbReference>
<dbReference type="InterPro" id="IPR012763">
    <property type="entry name" value="DNA_pol_III_sug/sutau_N"/>
</dbReference>
<dbReference type="EC" id="2.7.7.7" evidence="9"/>
<dbReference type="PANTHER" id="PTHR11669:SF0">
    <property type="entry name" value="PROTEIN STICHEL-LIKE 2"/>
    <property type="match status" value="1"/>
</dbReference>
<dbReference type="Pfam" id="PF21960">
    <property type="entry name" value="RCF1-5-like_lid"/>
    <property type="match status" value="1"/>
</dbReference>
<evidence type="ECO:0000256" key="3">
    <source>
        <dbReference type="ARBA" id="ARBA00022723"/>
    </source>
</evidence>
<keyword evidence="2 9" id="KW-0235">DNA replication</keyword>
<dbReference type="RefSeq" id="WP_270056514.1">
    <property type="nucleotide sequence ID" value="NZ_CP115149.1"/>
</dbReference>
<comment type="similarity">
    <text evidence="1 9">Belongs to the DnaX/STICHEL family.</text>
</comment>
<dbReference type="Gene3D" id="3.40.50.300">
    <property type="entry name" value="P-loop containing nucleotide triphosphate hydrolases"/>
    <property type="match status" value="1"/>
</dbReference>
<keyword evidence="6 9" id="KW-0067">ATP-binding</keyword>
<gene>
    <name evidence="9 12" type="primary">dnaX</name>
    <name evidence="12" type="ORF">O0235_14665</name>
</gene>
<sequence>MLYGKWRPKGFAEVVGQDHIVRTLKNALATGQVAHAYLFSGPRGTGKTTTARILARAVNCQALREGEPCNECAPCRAILGGSALDLIEMDAASNRGIDDVRELREKIAYAPSDLARKVYLLDEVHMLTEGAFNALLKTLEEPPPHAIFILATTDLHKVPATIISRCQRYDFHRVPNDAIVDRLAYICEQEGVTVPREGLLAIAVQSRGGLRDAITMLEQVIARYGASPTVEDVRAALGQVHDPRVAGLVRALLESDLAAALDIARSVADDGLDIARFTRGAVDIVRQLLGAVLRDGSVPVDDELLAAARARPDAVQVLASALAELARADFRLDPASPIPLEIACAAIILGPARPAAAPAPVTAAPASAPRQAGGSPEAPARQPAANSALSREERFARDLYEHCKMVNPSHAMWLNGSFEVLQMDGDELVLGFQRKMPLEKVDTVCRAMVEQQAAAILGREVRLTVKLIEGTGQPKREPRRGHLVEAAKSMGGRPVGKES</sequence>
<evidence type="ECO:0000259" key="11">
    <source>
        <dbReference type="SMART" id="SM00382"/>
    </source>
</evidence>
<dbReference type="InterPro" id="IPR022754">
    <property type="entry name" value="DNA_pol_III_gamma-3"/>
</dbReference>
<comment type="subunit">
    <text evidence="9">DNA polymerase III contains a core (composed of alpha, epsilon and theta chains) that associates with a tau subunit. This core dimerizes to form the POLIII' complex. PolIII' associates with the gamma complex (composed of gamma, delta, delta', psi and chi chains) and with the beta chain to form the complete DNA polymerase III complex.</text>
</comment>
<dbReference type="Gene3D" id="1.10.8.60">
    <property type="match status" value="1"/>
</dbReference>
<keyword evidence="9 12" id="KW-0548">Nucleotidyltransferase</keyword>
<dbReference type="PRINTS" id="PR00300">
    <property type="entry name" value="CLPPROTEASEA"/>
</dbReference>
<dbReference type="Proteomes" id="UP001212803">
    <property type="component" value="Chromosome"/>
</dbReference>
<dbReference type="InterPro" id="IPR027417">
    <property type="entry name" value="P-loop_NTPase"/>
</dbReference>
<dbReference type="InterPro" id="IPR003593">
    <property type="entry name" value="AAA+_ATPase"/>
</dbReference>
<feature type="region of interest" description="Disordered" evidence="10">
    <location>
        <begin position="359"/>
        <end position="388"/>
    </location>
</feature>
<keyword evidence="5" id="KW-0862">Zinc</keyword>
<dbReference type="CDD" id="cd18137">
    <property type="entry name" value="HLD_clamp_pol_III_gamma_tau"/>
    <property type="match status" value="1"/>
</dbReference>
<feature type="compositionally biased region" description="Basic and acidic residues" evidence="10">
    <location>
        <begin position="474"/>
        <end position="485"/>
    </location>
</feature>
<keyword evidence="4 9" id="KW-0547">Nucleotide-binding</keyword>
<accession>A0ABY7M7J2</accession>
<dbReference type="GO" id="GO:0003887">
    <property type="term" value="F:DNA-directed DNA polymerase activity"/>
    <property type="evidence" value="ECO:0007669"/>
    <property type="project" value="UniProtKB-EC"/>
</dbReference>
<evidence type="ECO:0000256" key="8">
    <source>
        <dbReference type="ARBA" id="ARBA00049244"/>
    </source>
</evidence>
<feature type="region of interest" description="Disordered" evidence="10">
    <location>
        <begin position="472"/>
        <end position="499"/>
    </location>
</feature>
<protein>
    <recommendedName>
        <fullName evidence="9">DNA polymerase III subunit gamma/tau</fullName>
        <ecNumber evidence="9">2.7.7.7</ecNumber>
    </recommendedName>
</protein>
<dbReference type="InterPro" id="IPR050238">
    <property type="entry name" value="DNA_Rep/Repair_Clamp_Loader"/>
</dbReference>
<reference evidence="12 13" key="1">
    <citation type="journal article" date="2023" name="ISME J.">
        <title>Thermophilic Dehalococcoidia with unusual traits shed light on an unexpected past.</title>
        <authorList>
            <person name="Palmer M."/>
            <person name="Covington J.K."/>
            <person name="Zhou E.M."/>
            <person name="Thomas S.C."/>
            <person name="Habib N."/>
            <person name="Seymour C.O."/>
            <person name="Lai D."/>
            <person name="Johnston J."/>
            <person name="Hashimi A."/>
            <person name="Jiao J.Y."/>
            <person name="Muok A.R."/>
            <person name="Liu L."/>
            <person name="Xian W.D."/>
            <person name="Zhi X.Y."/>
            <person name="Li M.M."/>
            <person name="Silva L.P."/>
            <person name="Bowen B.P."/>
            <person name="Louie K."/>
            <person name="Briegel A."/>
            <person name="Pett-Ridge J."/>
            <person name="Weber P.K."/>
            <person name="Tocheva E.I."/>
            <person name="Woyke T."/>
            <person name="Northen T.R."/>
            <person name="Mayali X."/>
            <person name="Li W.J."/>
            <person name="Hedlund B.P."/>
        </authorList>
    </citation>
    <scope>NUCLEOTIDE SEQUENCE [LARGE SCALE GENOMIC DNA]</scope>
    <source>
        <strain evidence="12 13">YIM 72310</strain>
    </source>
</reference>
<dbReference type="SUPFAM" id="SSF52540">
    <property type="entry name" value="P-loop containing nucleoside triphosphate hydrolases"/>
    <property type="match status" value="1"/>
</dbReference>
<dbReference type="SMART" id="SM00382">
    <property type="entry name" value="AAA"/>
    <property type="match status" value="1"/>
</dbReference>
<keyword evidence="9 12" id="KW-0808">Transferase</keyword>
<name>A0ABY7M7J2_9CHLR</name>
<feature type="domain" description="AAA+ ATPase" evidence="11">
    <location>
        <begin position="33"/>
        <end position="175"/>
    </location>
</feature>
<comment type="catalytic activity">
    <reaction evidence="8 9">
        <text>DNA(n) + a 2'-deoxyribonucleoside 5'-triphosphate = DNA(n+1) + diphosphate</text>
        <dbReference type="Rhea" id="RHEA:22508"/>
        <dbReference type="Rhea" id="RHEA-COMP:17339"/>
        <dbReference type="Rhea" id="RHEA-COMP:17340"/>
        <dbReference type="ChEBI" id="CHEBI:33019"/>
        <dbReference type="ChEBI" id="CHEBI:61560"/>
        <dbReference type="ChEBI" id="CHEBI:173112"/>
        <dbReference type="EC" id="2.7.7.7"/>
    </reaction>
</comment>
<evidence type="ECO:0000256" key="10">
    <source>
        <dbReference type="SAM" id="MobiDB-lite"/>
    </source>
</evidence>
<evidence type="ECO:0000313" key="12">
    <source>
        <dbReference type="EMBL" id="WBL35989.1"/>
    </source>
</evidence>
<dbReference type="NCBIfam" id="TIGR02397">
    <property type="entry name" value="dnaX_nterm"/>
    <property type="match status" value="1"/>
</dbReference>
<dbReference type="InterPro" id="IPR001270">
    <property type="entry name" value="ClpA/B"/>
</dbReference>